<keyword evidence="2" id="KW-1185">Reference proteome</keyword>
<organism evidence="1 2">
    <name type="scientific">Gymnopus androsaceus JB14</name>
    <dbReference type="NCBI Taxonomy" id="1447944"/>
    <lineage>
        <taxon>Eukaryota</taxon>
        <taxon>Fungi</taxon>
        <taxon>Dikarya</taxon>
        <taxon>Basidiomycota</taxon>
        <taxon>Agaricomycotina</taxon>
        <taxon>Agaricomycetes</taxon>
        <taxon>Agaricomycetidae</taxon>
        <taxon>Agaricales</taxon>
        <taxon>Marasmiineae</taxon>
        <taxon>Omphalotaceae</taxon>
        <taxon>Gymnopus</taxon>
    </lineage>
</organism>
<dbReference type="EMBL" id="ML769546">
    <property type="protein sequence ID" value="KAE9394622.1"/>
    <property type="molecule type" value="Genomic_DNA"/>
</dbReference>
<feature type="non-terminal residue" evidence="1">
    <location>
        <position position="1"/>
    </location>
</feature>
<sequence length="127" mass="14606">LELILDVDTRWSSTFLMIKRALLLRPVSEDYCHLMTQANARLAPVDWKLLEDIKDVLEVPHLFQQCLSSQKTPTLCWALPAFAAMIQLYNEKLDEHPHLADAIRAGSEKLDEYAEKIRKVPAYILAM</sequence>
<dbReference type="SUPFAM" id="SSF53098">
    <property type="entry name" value="Ribonuclease H-like"/>
    <property type="match status" value="1"/>
</dbReference>
<dbReference type="InterPro" id="IPR012337">
    <property type="entry name" value="RNaseH-like_sf"/>
</dbReference>
<name>A0A6A4H8U2_9AGAR</name>
<protein>
    <submittedName>
        <fullName evidence="1">Uncharacterized protein</fullName>
    </submittedName>
</protein>
<evidence type="ECO:0000313" key="2">
    <source>
        <dbReference type="Proteomes" id="UP000799118"/>
    </source>
</evidence>
<dbReference type="Proteomes" id="UP000799118">
    <property type="component" value="Unassembled WGS sequence"/>
</dbReference>
<evidence type="ECO:0000313" key="1">
    <source>
        <dbReference type="EMBL" id="KAE9394622.1"/>
    </source>
</evidence>
<reference evidence="1" key="1">
    <citation type="journal article" date="2019" name="Environ. Microbiol.">
        <title>Fungal ecological strategies reflected in gene transcription - a case study of two litter decomposers.</title>
        <authorList>
            <person name="Barbi F."/>
            <person name="Kohler A."/>
            <person name="Barry K."/>
            <person name="Baskaran P."/>
            <person name="Daum C."/>
            <person name="Fauchery L."/>
            <person name="Ihrmark K."/>
            <person name="Kuo A."/>
            <person name="LaButti K."/>
            <person name="Lipzen A."/>
            <person name="Morin E."/>
            <person name="Grigoriev I.V."/>
            <person name="Henrissat B."/>
            <person name="Lindahl B."/>
            <person name="Martin F."/>
        </authorList>
    </citation>
    <scope>NUCLEOTIDE SEQUENCE</scope>
    <source>
        <strain evidence="1">JB14</strain>
    </source>
</reference>
<dbReference type="OrthoDB" id="3172935at2759"/>
<dbReference type="AlphaFoldDB" id="A0A6A4H8U2"/>
<gene>
    <name evidence="1" type="ORF">BT96DRAFT_742821</name>
</gene>
<feature type="non-terminal residue" evidence="1">
    <location>
        <position position="127"/>
    </location>
</feature>
<proteinExistence type="predicted"/>
<accession>A0A6A4H8U2</accession>